<name>S4ML38_9ACTN</name>
<proteinExistence type="predicted"/>
<sequence length="57" mass="6809">MTKRHPWPAAAAHQDARRDGHRRGPLRVHRGNSRPQRLHPPLRREPRRARCPYPYNT</sequence>
<gene>
    <name evidence="2" type="ORF">STAFG_2694</name>
</gene>
<feature type="region of interest" description="Disordered" evidence="1">
    <location>
        <begin position="1"/>
        <end position="57"/>
    </location>
</feature>
<feature type="compositionally biased region" description="Basic residues" evidence="1">
    <location>
        <begin position="19"/>
        <end position="50"/>
    </location>
</feature>
<protein>
    <submittedName>
        <fullName evidence="2">Uncharacterized protein</fullName>
    </submittedName>
</protein>
<reference evidence="2 3" key="1">
    <citation type="submission" date="2013-02" db="EMBL/GenBank/DDBJ databases">
        <title>Draft Genome Sequence of Streptomyces afghaniensis, Which Produces Compounds of the Julimycin B-Complex.</title>
        <authorList>
            <person name="Gruening B.A."/>
            <person name="Praeg A."/>
            <person name="Erxleben A."/>
            <person name="Guenther S."/>
            <person name="Fiedler H.-P."/>
            <person name="Goodfellow M."/>
            <person name="Mueller M."/>
        </authorList>
    </citation>
    <scope>NUCLEOTIDE SEQUENCE [LARGE SCALE GENOMIC DNA]</scope>
    <source>
        <strain evidence="2 3">772</strain>
    </source>
</reference>
<comment type="caution">
    <text evidence="2">The sequence shown here is derived from an EMBL/GenBank/DDBJ whole genome shotgun (WGS) entry which is preliminary data.</text>
</comment>
<dbReference type="HOGENOM" id="CLU_2994539_0_0_11"/>
<keyword evidence="3" id="KW-1185">Reference proteome</keyword>
<dbReference type="Proteomes" id="UP000015001">
    <property type="component" value="Unassembled WGS sequence"/>
</dbReference>
<dbReference type="EMBL" id="AOPY01001383">
    <property type="protein sequence ID" value="EPJ40263.1"/>
    <property type="molecule type" value="Genomic_DNA"/>
</dbReference>
<accession>S4ML38</accession>
<evidence type="ECO:0000256" key="1">
    <source>
        <dbReference type="SAM" id="MobiDB-lite"/>
    </source>
</evidence>
<organism evidence="2 3">
    <name type="scientific">Streptomyces afghaniensis 772</name>
    <dbReference type="NCBI Taxonomy" id="1283301"/>
    <lineage>
        <taxon>Bacteria</taxon>
        <taxon>Bacillati</taxon>
        <taxon>Actinomycetota</taxon>
        <taxon>Actinomycetes</taxon>
        <taxon>Kitasatosporales</taxon>
        <taxon>Streptomycetaceae</taxon>
        <taxon>Streptomyces</taxon>
    </lineage>
</organism>
<dbReference type="AlphaFoldDB" id="S4ML38"/>
<evidence type="ECO:0000313" key="3">
    <source>
        <dbReference type="Proteomes" id="UP000015001"/>
    </source>
</evidence>
<evidence type="ECO:0000313" key="2">
    <source>
        <dbReference type="EMBL" id="EPJ40263.1"/>
    </source>
</evidence>